<accession>A0A0L6TXS2</accession>
<dbReference type="EMBL" id="LGYO01000067">
    <property type="protein sequence ID" value="KNZ40355.1"/>
    <property type="molecule type" value="Genomic_DNA"/>
</dbReference>
<proteinExistence type="inferred from homology"/>
<dbReference type="Gene3D" id="3.30.530.20">
    <property type="match status" value="1"/>
</dbReference>
<dbReference type="STRING" id="52689.AKG39_18340"/>
<dbReference type="Proteomes" id="UP000036873">
    <property type="component" value="Unassembled WGS sequence"/>
</dbReference>
<comment type="similarity">
    <text evidence="1">Belongs to the AHA1 family.</text>
</comment>
<sequence>MKTDNHSMITVETTVNAPVELVWKYWSVPKHIIHWNSASDDWHTPFAENDLRTGGKLLWRMEAKNGSFGFDFSGVYDEVKLNEFISYTLDDGRKVSITFKPQENKTRIIEIFEAEEENSLELQKNGWQAILEHFKNYAEQTTDR</sequence>
<organism evidence="3 4">
    <name type="scientific">Acetobacterium bakii</name>
    <dbReference type="NCBI Taxonomy" id="52689"/>
    <lineage>
        <taxon>Bacteria</taxon>
        <taxon>Bacillati</taxon>
        <taxon>Bacillota</taxon>
        <taxon>Clostridia</taxon>
        <taxon>Eubacteriales</taxon>
        <taxon>Eubacteriaceae</taxon>
        <taxon>Acetobacterium</taxon>
    </lineage>
</organism>
<evidence type="ECO:0000259" key="2">
    <source>
        <dbReference type="Pfam" id="PF08327"/>
    </source>
</evidence>
<dbReference type="OrthoDB" id="384974at2"/>
<dbReference type="RefSeq" id="WP_050741862.1">
    <property type="nucleotide sequence ID" value="NZ_LGYO01000067.1"/>
</dbReference>
<feature type="domain" description="Activator of Hsp90 ATPase homologue 1/2-like C-terminal" evidence="2">
    <location>
        <begin position="16"/>
        <end position="139"/>
    </location>
</feature>
<dbReference type="PATRIC" id="fig|52689.4.peg.3370"/>
<dbReference type="InterPro" id="IPR023393">
    <property type="entry name" value="START-like_dom_sf"/>
</dbReference>
<protein>
    <submittedName>
        <fullName evidence="3">Polyketide cyclase</fullName>
    </submittedName>
</protein>
<gene>
    <name evidence="3" type="ORF">AKG39_18340</name>
</gene>
<dbReference type="AlphaFoldDB" id="A0A0L6TXS2"/>
<dbReference type="SUPFAM" id="SSF55961">
    <property type="entry name" value="Bet v1-like"/>
    <property type="match status" value="1"/>
</dbReference>
<evidence type="ECO:0000313" key="4">
    <source>
        <dbReference type="Proteomes" id="UP000036873"/>
    </source>
</evidence>
<keyword evidence="4" id="KW-1185">Reference proteome</keyword>
<comment type="caution">
    <text evidence="3">The sequence shown here is derived from an EMBL/GenBank/DDBJ whole genome shotgun (WGS) entry which is preliminary data.</text>
</comment>
<evidence type="ECO:0000256" key="1">
    <source>
        <dbReference type="ARBA" id="ARBA00006817"/>
    </source>
</evidence>
<reference evidence="4" key="1">
    <citation type="submission" date="2015-07" db="EMBL/GenBank/DDBJ databases">
        <title>Draft genome sequence of Acetobacterium bakii DSM 8293, a potential psychrophilic chemical producer through syngas fermentation.</title>
        <authorList>
            <person name="Song Y."/>
            <person name="Hwang S."/>
            <person name="Cho B.-K."/>
        </authorList>
    </citation>
    <scope>NUCLEOTIDE SEQUENCE [LARGE SCALE GENOMIC DNA]</scope>
    <source>
        <strain evidence="4">DSM 8239</strain>
    </source>
</reference>
<dbReference type="InterPro" id="IPR013538">
    <property type="entry name" value="ASHA1/2-like_C"/>
</dbReference>
<name>A0A0L6TXS2_9FIRM</name>
<dbReference type="Pfam" id="PF08327">
    <property type="entry name" value="AHSA1"/>
    <property type="match status" value="1"/>
</dbReference>
<evidence type="ECO:0000313" key="3">
    <source>
        <dbReference type="EMBL" id="KNZ40355.1"/>
    </source>
</evidence>